<dbReference type="KEGG" id="plen:EIM92_02320"/>
<dbReference type="EMBL" id="CP034248">
    <property type="protein sequence ID" value="AZK45175.1"/>
    <property type="molecule type" value="Genomic_DNA"/>
</dbReference>
<keyword evidence="2" id="KW-1185">Reference proteome</keyword>
<proteinExistence type="predicted"/>
<organism evidence="1 2">
    <name type="scientific">Paenibacillus lentus</name>
    <dbReference type="NCBI Taxonomy" id="1338368"/>
    <lineage>
        <taxon>Bacteria</taxon>
        <taxon>Bacillati</taxon>
        <taxon>Bacillota</taxon>
        <taxon>Bacilli</taxon>
        <taxon>Bacillales</taxon>
        <taxon>Paenibacillaceae</taxon>
        <taxon>Paenibacillus</taxon>
    </lineage>
</organism>
<reference evidence="1 2" key="1">
    <citation type="submission" date="2018-11" db="EMBL/GenBank/DDBJ databases">
        <title>Genome sequencing of Paenibacillus lentus DSM25539(T).</title>
        <authorList>
            <person name="Kook J.-K."/>
            <person name="Park S.-N."/>
            <person name="Lim Y.K."/>
        </authorList>
    </citation>
    <scope>NUCLEOTIDE SEQUENCE [LARGE SCALE GENOMIC DNA]</scope>
    <source>
        <strain evidence="1 2">DSM 25539</strain>
    </source>
</reference>
<accession>A0A3S8RQ74</accession>
<evidence type="ECO:0000313" key="2">
    <source>
        <dbReference type="Proteomes" id="UP000273145"/>
    </source>
</evidence>
<dbReference type="RefSeq" id="WP_125081298.1">
    <property type="nucleotide sequence ID" value="NZ_CP034248.1"/>
</dbReference>
<dbReference type="AlphaFoldDB" id="A0A3S8RQ74"/>
<dbReference type="OrthoDB" id="9879039at2"/>
<protein>
    <recommendedName>
        <fullName evidence="3">DUF4878 domain-containing protein</fullName>
    </recommendedName>
</protein>
<name>A0A3S8RQ74_9BACL</name>
<dbReference type="Proteomes" id="UP000273145">
    <property type="component" value="Chromosome"/>
</dbReference>
<sequence length="70" mass="8350">MHIQNKDSRLDFETFKETLTNDPLIKYKINGSSKINKEAYYVSVHINKDGEEIDHKFYVKKIDGKWKIVF</sequence>
<gene>
    <name evidence="1" type="ORF">EIM92_02320</name>
</gene>
<evidence type="ECO:0000313" key="1">
    <source>
        <dbReference type="EMBL" id="AZK45175.1"/>
    </source>
</evidence>
<evidence type="ECO:0008006" key="3">
    <source>
        <dbReference type="Google" id="ProtNLM"/>
    </source>
</evidence>